<dbReference type="Proteomes" id="UP000814140">
    <property type="component" value="Unassembled WGS sequence"/>
</dbReference>
<evidence type="ECO:0000313" key="1">
    <source>
        <dbReference type="EMBL" id="KAI0060553.1"/>
    </source>
</evidence>
<reference evidence="1" key="1">
    <citation type="submission" date="2021-03" db="EMBL/GenBank/DDBJ databases">
        <authorList>
            <consortium name="DOE Joint Genome Institute"/>
            <person name="Ahrendt S."/>
            <person name="Looney B.P."/>
            <person name="Miyauchi S."/>
            <person name="Morin E."/>
            <person name="Drula E."/>
            <person name="Courty P.E."/>
            <person name="Chicoki N."/>
            <person name="Fauchery L."/>
            <person name="Kohler A."/>
            <person name="Kuo A."/>
            <person name="Labutti K."/>
            <person name="Pangilinan J."/>
            <person name="Lipzen A."/>
            <person name="Riley R."/>
            <person name="Andreopoulos W."/>
            <person name="He G."/>
            <person name="Johnson J."/>
            <person name="Barry K.W."/>
            <person name="Grigoriev I.V."/>
            <person name="Nagy L."/>
            <person name="Hibbett D."/>
            <person name="Henrissat B."/>
            <person name="Matheny P.B."/>
            <person name="Labbe J."/>
            <person name="Martin F."/>
        </authorList>
    </citation>
    <scope>NUCLEOTIDE SEQUENCE</scope>
    <source>
        <strain evidence="1">HHB10654</strain>
    </source>
</reference>
<name>A0ACB8SVM3_9AGAM</name>
<evidence type="ECO:0000313" key="2">
    <source>
        <dbReference type="Proteomes" id="UP000814140"/>
    </source>
</evidence>
<organism evidence="1 2">
    <name type="scientific">Artomyces pyxidatus</name>
    <dbReference type="NCBI Taxonomy" id="48021"/>
    <lineage>
        <taxon>Eukaryota</taxon>
        <taxon>Fungi</taxon>
        <taxon>Dikarya</taxon>
        <taxon>Basidiomycota</taxon>
        <taxon>Agaricomycotina</taxon>
        <taxon>Agaricomycetes</taxon>
        <taxon>Russulales</taxon>
        <taxon>Auriscalpiaceae</taxon>
        <taxon>Artomyces</taxon>
    </lineage>
</organism>
<reference evidence="1" key="2">
    <citation type="journal article" date="2022" name="New Phytol.">
        <title>Evolutionary transition to the ectomycorrhizal habit in the genomes of a hyperdiverse lineage of mushroom-forming fungi.</title>
        <authorList>
            <person name="Looney B."/>
            <person name="Miyauchi S."/>
            <person name="Morin E."/>
            <person name="Drula E."/>
            <person name="Courty P.E."/>
            <person name="Kohler A."/>
            <person name="Kuo A."/>
            <person name="LaButti K."/>
            <person name="Pangilinan J."/>
            <person name="Lipzen A."/>
            <person name="Riley R."/>
            <person name="Andreopoulos W."/>
            <person name="He G."/>
            <person name="Johnson J."/>
            <person name="Nolan M."/>
            <person name="Tritt A."/>
            <person name="Barry K.W."/>
            <person name="Grigoriev I.V."/>
            <person name="Nagy L.G."/>
            <person name="Hibbett D."/>
            <person name="Henrissat B."/>
            <person name="Matheny P.B."/>
            <person name="Labbe J."/>
            <person name="Martin F.M."/>
        </authorList>
    </citation>
    <scope>NUCLEOTIDE SEQUENCE</scope>
    <source>
        <strain evidence="1">HHB10654</strain>
    </source>
</reference>
<gene>
    <name evidence="1" type="ORF">BV25DRAFT_1839600</name>
</gene>
<dbReference type="EMBL" id="MU277218">
    <property type="protein sequence ID" value="KAI0060553.1"/>
    <property type="molecule type" value="Genomic_DNA"/>
</dbReference>
<keyword evidence="2" id="KW-1185">Reference proteome</keyword>
<proteinExistence type="predicted"/>
<sequence length="273" mass="29920">MVLKLALALASLIAASVAFPAPTDLNYWFSFGDSYTQTGFNNTDTLPSPGNPLGNPPYPGYTAVGGVNWIDQATVVSNHSLVLTYNFAYGGATIDSKLVTPYLPTVLSLVDQVNLYLNEDKVGRGEKIWRSSKTLFSVWIGINDIGNSYYWTNGSRSAFNDVLMDTYFGLVEKLYDTGARNFLFVNVPPVDRSPLHGTQMLAQDTSAQALEKTVIADYNEKLAKRATTLRLTHPGVKTWIFDSNTAFTTILNDPTKYGFADATSFGNATSFWG</sequence>
<comment type="caution">
    <text evidence="1">The sequence shown here is derived from an EMBL/GenBank/DDBJ whole genome shotgun (WGS) entry which is preliminary data.</text>
</comment>
<protein>
    <submittedName>
        <fullName evidence="1">Uncharacterized protein</fullName>
    </submittedName>
</protein>
<accession>A0ACB8SVM3</accession>